<dbReference type="AlphaFoldDB" id="A0A2I5TKU0"/>
<dbReference type="OrthoDB" id="8160844at2"/>
<dbReference type="EMBL" id="CP025085">
    <property type="protein sequence ID" value="AUH00861.1"/>
    <property type="molecule type" value="Genomic_DNA"/>
</dbReference>
<protein>
    <submittedName>
        <fullName evidence="2">Uncharacterized protein</fullName>
    </submittedName>
</protein>
<reference evidence="2 3" key="1">
    <citation type="journal article" date="2013" name="Genome Announc.">
        <title>Draft genome sequence of Serratia sp. strain ATCC 39006, a model bacterium for analysis of the biosynthesis and regulation of prodigiosin, a carbapenem, and gas vesicles.</title>
        <authorList>
            <person name="Fineran P.C."/>
            <person name="Iglesias Cans M.C."/>
            <person name="Ramsay J.P."/>
            <person name="Wilf N.M."/>
            <person name="Cossyleon D."/>
            <person name="McNeil M.B."/>
            <person name="Williamson N.R."/>
            <person name="Monson R.E."/>
            <person name="Becher S.A."/>
            <person name="Stanton J.A."/>
            <person name="Brugger K."/>
            <person name="Brown S.D."/>
            <person name="Salmond G.P."/>
        </authorList>
    </citation>
    <scope>NUCLEOTIDE SEQUENCE [LARGE SCALE GENOMIC DNA]</scope>
    <source>
        <strain evidence="2">ATCC 39006</strain>
        <strain evidence="3">ATCC 39006 / SC 11482</strain>
    </source>
</reference>
<accession>A0A2I5TKU0</accession>
<proteinExistence type="predicted"/>
<reference evidence="1 4" key="3">
    <citation type="submission" date="2017-11" db="EMBL/GenBank/DDBJ databases">
        <title>Complete genome sequence of Serratia sp. ATCC 39006 LacA.</title>
        <authorList>
            <person name="Hampton H.G."/>
            <person name="Jackson S.A."/>
            <person name="Jauregui R."/>
            <person name="Poulter G.T.M."/>
            <person name="Salmond G.P.C."/>
            <person name="Fineran P.C."/>
        </authorList>
    </citation>
    <scope>NUCLEOTIDE SEQUENCE [LARGE SCALE GENOMIC DNA]</scope>
    <source>
        <strain evidence="1 4">ATCC 39006</strain>
    </source>
</reference>
<dbReference type="Proteomes" id="UP000233778">
    <property type="component" value="Chromosome"/>
</dbReference>
<dbReference type="EMBL" id="CP025084">
    <property type="protein sequence ID" value="AUH05183.1"/>
    <property type="molecule type" value="Genomic_DNA"/>
</dbReference>
<evidence type="ECO:0000313" key="2">
    <source>
        <dbReference type="EMBL" id="AUH05183.1"/>
    </source>
</evidence>
<dbReference type="KEGG" id="sera:Ser39006_014215"/>
<organism evidence="2 3">
    <name type="scientific">Serratia sp. (strain ATCC 39006)</name>
    <name type="common">Prodigiosinella confusarubida</name>
    <dbReference type="NCBI Taxonomy" id="104623"/>
    <lineage>
        <taxon>Bacteria</taxon>
        <taxon>Pseudomonadati</taxon>
        <taxon>Pseudomonadota</taxon>
        <taxon>Gammaproteobacteria</taxon>
        <taxon>Enterobacterales</taxon>
        <taxon>Pectobacteriaceae</taxon>
        <taxon>Prodigiosinella</taxon>
    </lineage>
</organism>
<reference evidence="2" key="2">
    <citation type="submission" date="2013-09" db="EMBL/GenBank/DDBJ databases">
        <authorList>
            <person name="Wang G."/>
            <person name="Yang Y."/>
            <person name="Su Y."/>
        </authorList>
    </citation>
    <scope>NUCLEOTIDE SEQUENCE</scope>
    <source>
        <strain evidence="2">ATCC 39006</strain>
    </source>
</reference>
<evidence type="ECO:0000313" key="1">
    <source>
        <dbReference type="EMBL" id="AUH00861.1"/>
    </source>
</evidence>
<dbReference type="STRING" id="104623.Ser39006_02632"/>
<evidence type="ECO:0000313" key="3">
    <source>
        <dbReference type="Proteomes" id="UP000017700"/>
    </source>
</evidence>
<dbReference type="RefSeq" id="WP_021015895.1">
    <property type="nucleotide sequence ID" value="NZ_CP025084.1"/>
</dbReference>
<sequence>MKFNAEVRGGNKIAHKLKQIQDRVMAKKQVLVGLPAGSGNSDDGTPLVVIGAVNEFGGTIQHPGGTSYGYRNEKDAVAGKVRFMKNGAGLMQLGVTGPHTINIPERSFLRVPLRQNQDNIKKAFRSLTGAVTRGEITAFQMLDQIGAKAAGYCKEAIEHGIQPANAPSTISQKGSAKPLVNHGTLKGAITHVVED</sequence>
<keyword evidence="3" id="KW-1185">Reference proteome</keyword>
<gene>
    <name evidence="1" type="ORF">CWC46_14210</name>
    <name evidence="2" type="ORF">Ser39006_014215</name>
</gene>
<dbReference type="KEGG" id="serq:CWC46_14210"/>
<dbReference type="Proteomes" id="UP000017700">
    <property type="component" value="Chromosome"/>
</dbReference>
<reference evidence="2" key="4">
    <citation type="submission" date="2017-11" db="EMBL/GenBank/DDBJ databases">
        <title>Complete genome sequence of Serratia sp. ATCC 39006.</title>
        <authorList>
            <person name="Hampton H.G."/>
            <person name="Jackson S.A."/>
            <person name="Jauregui R."/>
            <person name="Poulter G.T.M."/>
            <person name="Salmond G.P.C."/>
            <person name="Fineran P.C."/>
        </authorList>
    </citation>
    <scope>NUCLEOTIDE SEQUENCE</scope>
    <source>
        <strain evidence="2">ATCC 39006</strain>
    </source>
</reference>
<evidence type="ECO:0000313" key="4">
    <source>
        <dbReference type="Proteomes" id="UP000233778"/>
    </source>
</evidence>
<name>A0A2I5TKU0_SERS3</name>